<dbReference type="AlphaFoldDB" id="Q2NQ37"/>
<organism evidence="1 2">
    <name type="scientific">Sodalis glossinidius (strain morsitans)</name>
    <dbReference type="NCBI Taxonomy" id="343509"/>
    <lineage>
        <taxon>Bacteria</taxon>
        <taxon>Pseudomonadati</taxon>
        <taxon>Pseudomonadota</taxon>
        <taxon>Gammaproteobacteria</taxon>
        <taxon>Enterobacterales</taxon>
        <taxon>Bruguierivoracaceae</taxon>
        <taxon>Sodalis</taxon>
    </lineage>
</organism>
<name>Q2NQ37_SODGM</name>
<keyword evidence="1" id="KW-0614">Plasmid</keyword>
<sequence>MPLSSLTPDDPILQDYFLPAAQDEAVSGSLAVEEQGVEVFAVWVCGEIRVFAGRHVASAAGFDHLGASALFQQAAHACVDELSARLNAGWEGNL</sequence>
<gene>
    <name evidence="1" type="ordered locus">SGP1_0031</name>
</gene>
<evidence type="ECO:0000313" key="1">
    <source>
        <dbReference type="EMBL" id="BAE75738.1"/>
    </source>
</evidence>
<dbReference type="HOGENOM" id="CLU_2384588_0_0_6"/>
<reference evidence="1 2" key="1">
    <citation type="journal article" date="2006" name="Genome Res.">
        <title>Massive genome erosion and functional adaptations provide insights into the symbiotic lifestyle of Sodalis glossinidius in the tsetse host.</title>
        <authorList>
            <person name="Toh H."/>
            <person name="Weiss B.L."/>
            <person name="Perkin S.A.H."/>
            <person name="Yamashita A."/>
            <person name="Oshima K."/>
            <person name="Hattori M."/>
            <person name="Aksoy S."/>
        </authorList>
    </citation>
    <scope>NUCLEOTIDE SEQUENCE [LARGE SCALE GENOMIC DNA]</scope>
    <source>
        <strain evidence="2">morsitans</strain>
    </source>
</reference>
<keyword evidence="2" id="KW-1185">Reference proteome</keyword>
<dbReference type="RefSeq" id="WP_011412262.1">
    <property type="nucleotide sequence ID" value="NC_007713.1"/>
</dbReference>
<accession>Q2NQ37</accession>
<protein>
    <submittedName>
        <fullName evidence="1">Uncharacterized protein</fullName>
    </submittedName>
</protein>
<dbReference type="KEGG" id="sgl:SGP1_0031"/>
<evidence type="ECO:0000313" key="2">
    <source>
        <dbReference type="Proteomes" id="UP000001932"/>
    </source>
</evidence>
<dbReference type="OrthoDB" id="9938642at2"/>
<geneLocation type="plasmid" evidence="1 2">
    <name>pSG1</name>
</geneLocation>
<dbReference type="BioCyc" id="SGLO343509:SGP1_RS22405-MONOMER"/>
<proteinExistence type="predicted"/>
<dbReference type="EMBL" id="AP008233">
    <property type="protein sequence ID" value="BAE75738.1"/>
    <property type="molecule type" value="Genomic_DNA"/>
</dbReference>
<dbReference type="Proteomes" id="UP000001932">
    <property type="component" value="Plasmid pSG1"/>
</dbReference>